<proteinExistence type="predicted"/>
<evidence type="ECO:0000313" key="2">
    <source>
        <dbReference type="Proteomes" id="UP000305401"/>
    </source>
</evidence>
<organism evidence="1 2">
    <name type="scientific">Muribaculum caecicola</name>
    <dbReference type="NCBI Taxonomy" id="3038144"/>
    <lineage>
        <taxon>Bacteria</taxon>
        <taxon>Pseudomonadati</taxon>
        <taxon>Bacteroidota</taxon>
        <taxon>Bacteroidia</taxon>
        <taxon>Bacteroidales</taxon>
        <taxon>Muribaculaceae</taxon>
        <taxon>Muribaculum</taxon>
    </lineage>
</organism>
<gene>
    <name evidence="1" type="ORF">E5990_09815</name>
</gene>
<sequence length="134" mass="15525">MMKKAIYLFALVATLTACTTHRNATMKHSLLVGTWEQPNLTLDLKSNGRYRYHYKEDSYSYEQSGKYSYFADKDSVVIYDFYPQAYTSESKNLLWSIHRLTTDSLVVYVHKPTVILDGDTLNTVGDTVELYTRK</sequence>
<name>A0AC61S472_9BACT</name>
<evidence type="ECO:0000313" key="1">
    <source>
        <dbReference type="EMBL" id="THG44300.1"/>
    </source>
</evidence>
<keyword evidence="2" id="KW-1185">Reference proteome</keyword>
<dbReference type="EMBL" id="SSTG01000164">
    <property type="protein sequence ID" value="THG44300.1"/>
    <property type="molecule type" value="Genomic_DNA"/>
</dbReference>
<comment type="caution">
    <text evidence="1">The sequence shown here is derived from an EMBL/GenBank/DDBJ whole genome shotgun (WGS) entry which is preliminary data.</text>
</comment>
<reference evidence="1" key="1">
    <citation type="submission" date="2019-04" db="EMBL/GenBank/DDBJ databases">
        <title>Microbes associate with the intestines of laboratory mice.</title>
        <authorList>
            <person name="Navarre W."/>
            <person name="Wong E."/>
            <person name="Huang K.C."/>
            <person name="Tropini C."/>
            <person name="Ng K."/>
            <person name="Yu B."/>
        </authorList>
    </citation>
    <scope>NUCLEOTIDE SEQUENCE</scope>
    <source>
        <strain evidence="1">NM86_A22</strain>
    </source>
</reference>
<protein>
    <submittedName>
        <fullName evidence="1">Uncharacterized protein</fullName>
    </submittedName>
</protein>
<dbReference type="Proteomes" id="UP000305401">
    <property type="component" value="Unassembled WGS sequence"/>
</dbReference>
<accession>A0AC61S472</accession>